<proteinExistence type="predicted"/>
<dbReference type="AlphaFoldDB" id="A0AAD6R7I9"/>
<gene>
    <name evidence="1" type="ORF">NC653_008399</name>
</gene>
<organism evidence="1 2">
    <name type="scientific">Populus alba x Populus x berolinensis</name>
    <dbReference type="NCBI Taxonomy" id="444605"/>
    <lineage>
        <taxon>Eukaryota</taxon>
        <taxon>Viridiplantae</taxon>
        <taxon>Streptophyta</taxon>
        <taxon>Embryophyta</taxon>
        <taxon>Tracheophyta</taxon>
        <taxon>Spermatophyta</taxon>
        <taxon>Magnoliopsida</taxon>
        <taxon>eudicotyledons</taxon>
        <taxon>Gunneridae</taxon>
        <taxon>Pentapetalae</taxon>
        <taxon>rosids</taxon>
        <taxon>fabids</taxon>
        <taxon>Malpighiales</taxon>
        <taxon>Salicaceae</taxon>
        <taxon>Saliceae</taxon>
        <taxon>Populus</taxon>
    </lineage>
</organism>
<accession>A0AAD6R7I9</accession>
<reference evidence="1" key="1">
    <citation type="journal article" date="2023" name="Mol. Ecol. Resour.">
        <title>Chromosome-level genome assembly of a triploid poplar Populus alba 'Berolinensis'.</title>
        <authorList>
            <person name="Chen S."/>
            <person name="Yu Y."/>
            <person name="Wang X."/>
            <person name="Wang S."/>
            <person name="Zhang T."/>
            <person name="Zhou Y."/>
            <person name="He R."/>
            <person name="Meng N."/>
            <person name="Wang Y."/>
            <person name="Liu W."/>
            <person name="Liu Z."/>
            <person name="Liu J."/>
            <person name="Guo Q."/>
            <person name="Huang H."/>
            <person name="Sederoff R.R."/>
            <person name="Wang G."/>
            <person name="Qu G."/>
            <person name="Chen S."/>
        </authorList>
    </citation>
    <scope>NUCLEOTIDE SEQUENCE</scope>
    <source>
        <strain evidence="1">SC-2020</strain>
    </source>
</reference>
<comment type="caution">
    <text evidence="1">The sequence shown here is derived from an EMBL/GenBank/DDBJ whole genome shotgun (WGS) entry which is preliminary data.</text>
</comment>
<keyword evidence="2" id="KW-1185">Reference proteome</keyword>
<evidence type="ECO:0000313" key="2">
    <source>
        <dbReference type="Proteomes" id="UP001164929"/>
    </source>
</evidence>
<name>A0AAD6R7I9_9ROSI</name>
<dbReference type="Proteomes" id="UP001164929">
    <property type="component" value="Chromosome 3"/>
</dbReference>
<protein>
    <submittedName>
        <fullName evidence="1">Uncharacterized protein</fullName>
    </submittedName>
</protein>
<sequence>MRIWWASSLFVISKYSMMSSKMTSTSFPDSKNHLKHMSH</sequence>
<evidence type="ECO:0000313" key="1">
    <source>
        <dbReference type="EMBL" id="KAJ7003147.1"/>
    </source>
</evidence>
<dbReference type="EMBL" id="JAQIZT010000003">
    <property type="protein sequence ID" value="KAJ7003147.1"/>
    <property type="molecule type" value="Genomic_DNA"/>
</dbReference>